<gene>
    <name evidence="1" type="ORF">AVEN_172290_1</name>
</gene>
<accession>A0A4Y2TEQ6</accession>
<proteinExistence type="predicted"/>
<evidence type="ECO:0000313" key="1">
    <source>
        <dbReference type="EMBL" id="GBN99092.1"/>
    </source>
</evidence>
<dbReference type="Proteomes" id="UP000499080">
    <property type="component" value="Unassembled WGS sequence"/>
</dbReference>
<reference evidence="1 2" key="1">
    <citation type="journal article" date="2019" name="Sci. Rep.">
        <title>Orb-weaving spider Araneus ventricosus genome elucidates the spidroin gene catalogue.</title>
        <authorList>
            <person name="Kono N."/>
            <person name="Nakamura H."/>
            <person name="Ohtoshi R."/>
            <person name="Moran D.A.P."/>
            <person name="Shinohara A."/>
            <person name="Yoshida Y."/>
            <person name="Fujiwara M."/>
            <person name="Mori M."/>
            <person name="Tomita M."/>
            <person name="Arakawa K."/>
        </authorList>
    </citation>
    <scope>NUCLEOTIDE SEQUENCE [LARGE SCALE GENOMIC DNA]</scope>
</reference>
<keyword evidence="2" id="KW-1185">Reference proteome</keyword>
<sequence>MKDRPPQQIVRHSLFLHNSLHYERLMQQLPVLPGHDLSLEFCLRATPTMEREPAYLSGSNSSVGSRCPPVGLGHWDKLEDMIIKQFTSNLGRLDFCIMLDAKIFRNALQSRPIELELSNLAGRYFLDSRRSLRKNFSKS</sequence>
<protein>
    <submittedName>
        <fullName evidence="1">Uncharacterized protein</fullName>
    </submittedName>
</protein>
<dbReference type="EMBL" id="BGPR01028133">
    <property type="protein sequence ID" value="GBN99092.1"/>
    <property type="molecule type" value="Genomic_DNA"/>
</dbReference>
<name>A0A4Y2TEQ6_ARAVE</name>
<dbReference type="AlphaFoldDB" id="A0A4Y2TEQ6"/>
<comment type="caution">
    <text evidence="1">The sequence shown here is derived from an EMBL/GenBank/DDBJ whole genome shotgun (WGS) entry which is preliminary data.</text>
</comment>
<evidence type="ECO:0000313" key="2">
    <source>
        <dbReference type="Proteomes" id="UP000499080"/>
    </source>
</evidence>
<organism evidence="1 2">
    <name type="scientific">Araneus ventricosus</name>
    <name type="common">Orbweaver spider</name>
    <name type="synonym">Epeira ventricosa</name>
    <dbReference type="NCBI Taxonomy" id="182803"/>
    <lineage>
        <taxon>Eukaryota</taxon>
        <taxon>Metazoa</taxon>
        <taxon>Ecdysozoa</taxon>
        <taxon>Arthropoda</taxon>
        <taxon>Chelicerata</taxon>
        <taxon>Arachnida</taxon>
        <taxon>Araneae</taxon>
        <taxon>Araneomorphae</taxon>
        <taxon>Entelegynae</taxon>
        <taxon>Araneoidea</taxon>
        <taxon>Araneidae</taxon>
        <taxon>Araneus</taxon>
    </lineage>
</organism>